<dbReference type="PANTHER" id="PTHR46065:SF3">
    <property type="entry name" value="FI20425P1"/>
    <property type="match status" value="1"/>
</dbReference>
<evidence type="ECO:0000256" key="2">
    <source>
        <dbReference type="ARBA" id="ARBA00022679"/>
    </source>
</evidence>
<evidence type="ECO:0000256" key="7">
    <source>
        <dbReference type="ARBA" id="ARBA00022833"/>
    </source>
</evidence>
<feature type="transmembrane region" description="Helical" evidence="10">
    <location>
        <begin position="292"/>
        <end position="310"/>
    </location>
</feature>
<evidence type="ECO:0000313" key="12">
    <source>
        <dbReference type="EMBL" id="OAF64946.1"/>
    </source>
</evidence>
<evidence type="ECO:0000256" key="8">
    <source>
        <dbReference type="ARBA" id="ARBA00022989"/>
    </source>
</evidence>
<comment type="subcellular location">
    <subcellularLocation>
        <location evidence="1">Membrane</location>
        <topology evidence="1">Multi-pass membrane protein</topology>
    </subcellularLocation>
</comment>
<keyword evidence="2" id="KW-0808">Transferase</keyword>
<comment type="caution">
    <text evidence="12">The sequence shown here is derived from an EMBL/GenBank/DDBJ whole genome shotgun (WGS) entry which is preliminary data.</text>
</comment>
<evidence type="ECO:0000313" key="13">
    <source>
        <dbReference type="Proteomes" id="UP000078046"/>
    </source>
</evidence>
<dbReference type="OrthoDB" id="264354at2759"/>
<feature type="domain" description="RING-CH-type" evidence="11">
    <location>
        <begin position="156"/>
        <end position="224"/>
    </location>
</feature>
<keyword evidence="8 10" id="KW-1133">Transmembrane helix</keyword>
<keyword evidence="9 10" id="KW-0472">Membrane</keyword>
<evidence type="ECO:0000256" key="9">
    <source>
        <dbReference type="ARBA" id="ARBA00023136"/>
    </source>
</evidence>
<dbReference type="PROSITE" id="PS51292">
    <property type="entry name" value="ZF_RING_CH"/>
    <property type="match status" value="1"/>
</dbReference>
<name>A0A177ASH2_9BILA</name>
<keyword evidence="6" id="KW-0833">Ubl conjugation pathway</keyword>
<dbReference type="GO" id="GO:0008270">
    <property type="term" value="F:zinc ion binding"/>
    <property type="evidence" value="ECO:0007669"/>
    <property type="project" value="UniProtKB-KW"/>
</dbReference>
<evidence type="ECO:0000256" key="3">
    <source>
        <dbReference type="ARBA" id="ARBA00022692"/>
    </source>
</evidence>
<dbReference type="GO" id="GO:0016020">
    <property type="term" value="C:membrane"/>
    <property type="evidence" value="ECO:0007669"/>
    <property type="project" value="UniProtKB-SubCell"/>
</dbReference>
<accession>A0A177ASH2</accession>
<keyword evidence="4" id="KW-0479">Metal-binding</keyword>
<dbReference type="SMART" id="SM00744">
    <property type="entry name" value="RINGv"/>
    <property type="match status" value="1"/>
</dbReference>
<keyword evidence="7" id="KW-0862">Zinc</keyword>
<evidence type="ECO:0000256" key="1">
    <source>
        <dbReference type="ARBA" id="ARBA00004141"/>
    </source>
</evidence>
<gene>
    <name evidence="12" type="ORF">A3Q56_07341</name>
</gene>
<protein>
    <submittedName>
        <fullName evidence="12">E3 ubiquitin-protein ligase MARCH2</fullName>
    </submittedName>
</protein>
<evidence type="ECO:0000256" key="10">
    <source>
        <dbReference type="SAM" id="Phobius"/>
    </source>
</evidence>
<evidence type="ECO:0000256" key="6">
    <source>
        <dbReference type="ARBA" id="ARBA00022786"/>
    </source>
</evidence>
<dbReference type="PANTHER" id="PTHR46065">
    <property type="entry name" value="E3 UBIQUITIN-PROTEIN LIGASE MARCH 2/3 FAMILY MEMBER"/>
    <property type="match status" value="1"/>
</dbReference>
<dbReference type="InterPro" id="IPR011016">
    <property type="entry name" value="Znf_RING-CH"/>
</dbReference>
<keyword evidence="5" id="KW-0863">Zinc-finger</keyword>
<dbReference type="AlphaFoldDB" id="A0A177ASH2"/>
<keyword evidence="3 10" id="KW-0812">Transmembrane</keyword>
<keyword evidence="13" id="KW-1185">Reference proteome</keyword>
<proteinExistence type="predicted"/>
<reference evidence="12 13" key="1">
    <citation type="submission" date="2016-04" db="EMBL/GenBank/DDBJ databases">
        <title>The genome of Intoshia linei affirms orthonectids as highly simplified spiralians.</title>
        <authorList>
            <person name="Mikhailov K.V."/>
            <person name="Slusarev G.S."/>
            <person name="Nikitin M.A."/>
            <person name="Logacheva M.D."/>
            <person name="Penin A."/>
            <person name="Aleoshin V."/>
            <person name="Panchin Y.V."/>
        </authorList>
    </citation>
    <scope>NUCLEOTIDE SEQUENCE [LARGE SCALE GENOMIC DNA]</scope>
    <source>
        <strain evidence="12">Intl2013</strain>
        <tissue evidence="12">Whole animal</tissue>
    </source>
</reference>
<sequence length="356" mass="41036">MSMIRNANYRGRSNSESQFTLPKQKFNTINYELVNDTTVPVYQPASIPKFPFVSIYKNYSKGEKFADACSLQLYTVPNLVSTKWSQHFEKSVLLSEDEKDGSRNANEITNPICNNDENSINLKNQQNSSVSISIYNDCQRSHSNISDNNTTISFHSSPTCSKMCRYCQSTKNSHTLISPCKCIGTMAYVHDRCLRRWIRNKSKNGAVGSIAQTCELCETKYNSKKRAINLRNIIFPRLKKMDKIYNIASIIFSIIVVVSFFVMMSSFKFDQSLKSNGSKTKENSKLRENNNLIMATGLLFVISFFVVLTLQLRTKQSIYSYIKRFIRKNKIYEYRDYSRNDLVLKPIQKTNAKYNT</sequence>
<feature type="transmembrane region" description="Helical" evidence="10">
    <location>
        <begin position="244"/>
        <end position="267"/>
    </location>
</feature>
<organism evidence="12 13">
    <name type="scientific">Intoshia linei</name>
    <dbReference type="NCBI Taxonomy" id="1819745"/>
    <lineage>
        <taxon>Eukaryota</taxon>
        <taxon>Metazoa</taxon>
        <taxon>Spiralia</taxon>
        <taxon>Lophotrochozoa</taxon>
        <taxon>Mesozoa</taxon>
        <taxon>Orthonectida</taxon>
        <taxon>Rhopaluridae</taxon>
        <taxon>Intoshia</taxon>
    </lineage>
</organism>
<dbReference type="Gene3D" id="3.30.40.10">
    <property type="entry name" value="Zinc/RING finger domain, C3HC4 (zinc finger)"/>
    <property type="match status" value="1"/>
</dbReference>
<dbReference type="SUPFAM" id="SSF57850">
    <property type="entry name" value="RING/U-box"/>
    <property type="match status" value="1"/>
</dbReference>
<evidence type="ECO:0000256" key="4">
    <source>
        <dbReference type="ARBA" id="ARBA00022723"/>
    </source>
</evidence>
<dbReference type="GO" id="GO:0004842">
    <property type="term" value="F:ubiquitin-protein transferase activity"/>
    <property type="evidence" value="ECO:0007669"/>
    <property type="project" value="TreeGrafter"/>
</dbReference>
<evidence type="ECO:0000256" key="5">
    <source>
        <dbReference type="ARBA" id="ARBA00022771"/>
    </source>
</evidence>
<dbReference type="GO" id="GO:0016567">
    <property type="term" value="P:protein ubiquitination"/>
    <property type="evidence" value="ECO:0007669"/>
    <property type="project" value="TreeGrafter"/>
</dbReference>
<dbReference type="Pfam" id="PF12906">
    <property type="entry name" value="RINGv"/>
    <property type="match status" value="1"/>
</dbReference>
<evidence type="ECO:0000259" key="11">
    <source>
        <dbReference type="PROSITE" id="PS51292"/>
    </source>
</evidence>
<dbReference type="Proteomes" id="UP000078046">
    <property type="component" value="Unassembled WGS sequence"/>
</dbReference>
<dbReference type="InterPro" id="IPR013083">
    <property type="entry name" value="Znf_RING/FYVE/PHD"/>
</dbReference>
<dbReference type="EMBL" id="LWCA01001524">
    <property type="protein sequence ID" value="OAF64946.1"/>
    <property type="molecule type" value="Genomic_DNA"/>
</dbReference>